<name>A0A330LZE6_9GAMM</name>
<dbReference type="Proteomes" id="UP000250123">
    <property type="component" value="Chromosome SHEWBE"/>
</dbReference>
<protein>
    <submittedName>
        <fullName evidence="1">Uncharacterized protein</fullName>
    </submittedName>
</protein>
<dbReference type="EMBL" id="LS483452">
    <property type="protein sequence ID" value="SQH75749.1"/>
    <property type="molecule type" value="Genomic_DNA"/>
</dbReference>
<organism evidence="1 2">
    <name type="scientific">Shewanella benthica</name>
    <dbReference type="NCBI Taxonomy" id="43661"/>
    <lineage>
        <taxon>Bacteria</taxon>
        <taxon>Pseudomonadati</taxon>
        <taxon>Pseudomonadota</taxon>
        <taxon>Gammaproteobacteria</taxon>
        <taxon>Alteromonadales</taxon>
        <taxon>Shewanellaceae</taxon>
        <taxon>Shewanella</taxon>
    </lineage>
</organism>
<evidence type="ECO:0000313" key="1">
    <source>
        <dbReference type="EMBL" id="SQH75749.1"/>
    </source>
</evidence>
<proteinExistence type="predicted"/>
<accession>A0A330LZE6</accession>
<sequence length="36" mass="4278">MDLLKLHRQLIIGARDRAPSNYNQQHSPDVWYGVRE</sequence>
<reference evidence="2" key="1">
    <citation type="submission" date="2018-06" db="EMBL/GenBank/DDBJ databases">
        <authorList>
            <person name="Cea G.-C."/>
            <person name="William W."/>
        </authorList>
    </citation>
    <scope>NUCLEOTIDE SEQUENCE [LARGE SCALE GENOMIC DNA]</scope>
    <source>
        <strain evidence="2">DB21MT-2</strain>
    </source>
</reference>
<dbReference type="AlphaFoldDB" id="A0A330LZE6"/>
<evidence type="ECO:0000313" key="2">
    <source>
        <dbReference type="Proteomes" id="UP000250123"/>
    </source>
</evidence>
<gene>
    <name evidence="1" type="ORF">SHEWBE_1783</name>
</gene>
<dbReference type="KEGG" id="sbk:SHEWBE_1783"/>